<sequence length="153" mass="18028">MVQIVNVRSMPELLEEAINYFWTQWGSESNFQFYKDCIIQSCNTESEVPRFYLAIEDNTIIGSYALLRSDLNSRQDLSPWLACLFVNPDSRGKKIGDLLQSHAIKESKEIGYSKLYLCTDLTEYYERTFWKYIGKGYSLNDDVTRIYEYDIYD</sequence>
<organism evidence="2 3">
    <name type="scientific">Cohnella yongneupensis</name>
    <dbReference type="NCBI Taxonomy" id="425006"/>
    <lineage>
        <taxon>Bacteria</taxon>
        <taxon>Bacillati</taxon>
        <taxon>Bacillota</taxon>
        <taxon>Bacilli</taxon>
        <taxon>Bacillales</taxon>
        <taxon>Paenibacillaceae</taxon>
        <taxon>Cohnella</taxon>
    </lineage>
</organism>
<comment type="caution">
    <text evidence="2">The sequence shown here is derived from an EMBL/GenBank/DDBJ whole genome shotgun (WGS) entry which is preliminary data.</text>
</comment>
<dbReference type="PROSITE" id="PS51186">
    <property type="entry name" value="GNAT"/>
    <property type="match status" value="1"/>
</dbReference>
<keyword evidence="2" id="KW-0808">Transferase</keyword>
<name>A0ABW0QWK2_9BACL</name>
<dbReference type="EC" id="2.3.-.-" evidence="2"/>
<evidence type="ECO:0000259" key="1">
    <source>
        <dbReference type="PROSITE" id="PS51186"/>
    </source>
</evidence>
<accession>A0ABW0QWK2</accession>
<keyword evidence="3" id="KW-1185">Reference proteome</keyword>
<dbReference type="InterPro" id="IPR000182">
    <property type="entry name" value="GNAT_dom"/>
</dbReference>
<dbReference type="CDD" id="cd04301">
    <property type="entry name" value="NAT_SF"/>
    <property type="match status" value="1"/>
</dbReference>
<dbReference type="GO" id="GO:0016746">
    <property type="term" value="F:acyltransferase activity"/>
    <property type="evidence" value="ECO:0007669"/>
    <property type="project" value="UniProtKB-KW"/>
</dbReference>
<feature type="domain" description="N-acetyltransferase" evidence="1">
    <location>
        <begin position="5"/>
        <end position="153"/>
    </location>
</feature>
<dbReference type="Gene3D" id="3.40.630.30">
    <property type="match status" value="1"/>
</dbReference>
<reference evidence="3" key="1">
    <citation type="journal article" date="2019" name="Int. J. Syst. Evol. Microbiol.">
        <title>The Global Catalogue of Microorganisms (GCM) 10K type strain sequencing project: providing services to taxonomists for standard genome sequencing and annotation.</title>
        <authorList>
            <consortium name="The Broad Institute Genomics Platform"/>
            <consortium name="The Broad Institute Genome Sequencing Center for Infectious Disease"/>
            <person name="Wu L."/>
            <person name="Ma J."/>
        </authorList>
    </citation>
    <scope>NUCLEOTIDE SEQUENCE [LARGE SCALE GENOMIC DNA]</scope>
    <source>
        <strain evidence="3">CGMCC 1.18578</strain>
    </source>
</reference>
<dbReference type="InterPro" id="IPR016181">
    <property type="entry name" value="Acyl_CoA_acyltransferase"/>
</dbReference>
<evidence type="ECO:0000313" key="2">
    <source>
        <dbReference type="EMBL" id="MFC5527972.1"/>
    </source>
</evidence>
<dbReference type="RefSeq" id="WP_378109777.1">
    <property type="nucleotide sequence ID" value="NZ_JBHSNC010000002.1"/>
</dbReference>
<proteinExistence type="predicted"/>
<gene>
    <name evidence="2" type="ORF">ACFPQ4_00665</name>
</gene>
<dbReference type="EMBL" id="JBHSNC010000002">
    <property type="protein sequence ID" value="MFC5527972.1"/>
    <property type="molecule type" value="Genomic_DNA"/>
</dbReference>
<dbReference type="Pfam" id="PF00583">
    <property type="entry name" value="Acetyltransf_1"/>
    <property type="match status" value="1"/>
</dbReference>
<protein>
    <submittedName>
        <fullName evidence="2">GNAT family N-acetyltransferase</fullName>
        <ecNumber evidence="2">2.3.-.-</ecNumber>
    </submittedName>
</protein>
<evidence type="ECO:0000313" key="3">
    <source>
        <dbReference type="Proteomes" id="UP001596108"/>
    </source>
</evidence>
<dbReference type="Proteomes" id="UP001596108">
    <property type="component" value="Unassembled WGS sequence"/>
</dbReference>
<dbReference type="SUPFAM" id="SSF55729">
    <property type="entry name" value="Acyl-CoA N-acyltransferases (Nat)"/>
    <property type="match status" value="1"/>
</dbReference>
<keyword evidence="2" id="KW-0012">Acyltransferase</keyword>